<dbReference type="EMBL" id="NIVC01001497">
    <property type="protein sequence ID" value="PAA67271.1"/>
    <property type="molecule type" value="Genomic_DNA"/>
</dbReference>
<dbReference type="STRING" id="282301.A0A267F0J6"/>
<feature type="region of interest" description="Disordered" evidence="2">
    <location>
        <begin position="206"/>
        <end position="344"/>
    </location>
</feature>
<organism evidence="5 6">
    <name type="scientific">Macrostomum lignano</name>
    <dbReference type="NCBI Taxonomy" id="282301"/>
    <lineage>
        <taxon>Eukaryota</taxon>
        <taxon>Metazoa</taxon>
        <taxon>Spiralia</taxon>
        <taxon>Lophotrochozoa</taxon>
        <taxon>Platyhelminthes</taxon>
        <taxon>Rhabditophora</taxon>
        <taxon>Macrostomorpha</taxon>
        <taxon>Macrostomida</taxon>
        <taxon>Macrostomidae</taxon>
        <taxon>Macrostomum</taxon>
    </lineage>
</organism>
<dbReference type="OrthoDB" id="2538319at2759"/>
<dbReference type="InterPro" id="IPR000253">
    <property type="entry name" value="FHA_dom"/>
</dbReference>
<feature type="domain" description="FHA" evidence="3">
    <location>
        <begin position="371"/>
        <end position="425"/>
    </location>
</feature>
<feature type="coiled-coil region" evidence="1">
    <location>
        <begin position="30"/>
        <end position="64"/>
    </location>
</feature>
<evidence type="ECO:0000313" key="5">
    <source>
        <dbReference type="EMBL" id="PAA67271.1"/>
    </source>
</evidence>
<dbReference type="Gene3D" id="2.60.200.20">
    <property type="match status" value="1"/>
</dbReference>
<dbReference type="Pfam" id="PF17780">
    <property type="entry name" value="OCRE"/>
    <property type="match status" value="1"/>
</dbReference>
<protein>
    <recommendedName>
        <fullName evidence="7">G-patch domain-containing protein</fullName>
    </recommendedName>
</protein>
<dbReference type="PANTHER" id="PTHR23106">
    <property type="entry name" value="ANGIOGENIC FACTOR WITH G PATCH AND FHA DOMAINS 1"/>
    <property type="match status" value="1"/>
</dbReference>
<dbReference type="AlphaFoldDB" id="A0A267F0J6"/>
<evidence type="ECO:0000259" key="3">
    <source>
        <dbReference type="PROSITE" id="PS50006"/>
    </source>
</evidence>
<dbReference type="Pfam" id="PF01585">
    <property type="entry name" value="G-patch"/>
    <property type="match status" value="1"/>
</dbReference>
<comment type="caution">
    <text evidence="5">The sequence shown here is derived from an EMBL/GenBank/DDBJ whole genome shotgun (WGS) entry which is preliminary data.</text>
</comment>
<feature type="domain" description="G-patch" evidence="4">
    <location>
        <begin position="563"/>
        <end position="613"/>
    </location>
</feature>
<keyword evidence="6" id="KW-1185">Reference proteome</keyword>
<dbReference type="SMART" id="SM00443">
    <property type="entry name" value="G_patch"/>
    <property type="match status" value="1"/>
</dbReference>
<evidence type="ECO:0008006" key="7">
    <source>
        <dbReference type="Google" id="ProtNLM"/>
    </source>
</evidence>
<evidence type="ECO:0000313" key="6">
    <source>
        <dbReference type="Proteomes" id="UP000215902"/>
    </source>
</evidence>
<reference evidence="5 6" key="1">
    <citation type="submission" date="2017-06" db="EMBL/GenBank/DDBJ databases">
        <title>A platform for efficient transgenesis in Macrostomum lignano, a flatworm model organism for stem cell research.</title>
        <authorList>
            <person name="Berezikov E."/>
        </authorList>
    </citation>
    <scope>NUCLEOTIDE SEQUENCE [LARGE SCALE GENOMIC DNA]</scope>
    <source>
        <strain evidence="5">DV1</strain>
        <tissue evidence="5">Whole organism</tissue>
    </source>
</reference>
<dbReference type="InterPro" id="IPR000467">
    <property type="entry name" value="G_patch_dom"/>
</dbReference>
<proteinExistence type="predicted"/>
<sequence>MSGDDEEADQPPQQQQQQATVGLSSNVCSCAELAISNRQLRTRCEQLEAEVANLREQLAAALAATGVAAEDKQRRASSSAFNRPDAEEDGELSVEDILRSTAQEMAREAAAATAAEPAAGSSIEADLKAAAEEALGSQGYVYDERTGLYYDTASGYYYDPTEQLFYNSSTGVYYTYDSASQQYVFHSRVALSELRQRAELMAVMSGLQHRPPEPAGKRRAAAPAERSRSRERHLVSGRRRKRKLDSHSKSKTKSKRRNTDEDGGQENGDGDNGEAGAADSSVGSEDRRSDSSRKKKPSKKEKKVKKEKKKKKTLKSKRRKRRDSETDVAEAGAADEAGDAEDPYPPCIRMLVLESPSLPVGSLHIVTHDGATVGRDPAALPTLLLAGDASVSKLHCRIEYSRPDRHFQAVDMASHTGTLIGGRPISDRREISRPAALLHGCRLRIGATEFLCHIHRYPGEATCSRCEPGLIQRPQSPVADDSPSSAPDRRAQLRQLKAKHGLLAPATGAAAAAPPGYADRAAARRREFGLDDDSRQLESGGRPVERQQAAAASVDVALHEREESNPGVRLLARMGWRPGDGVGVGERAERSLREPLGAAPRLSERAGLGSELGRAASNVDAEADRRRARVAMVTRERYDRIG</sequence>
<name>A0A267F0J6_9PLAT</name>
<feature type="compositionally biased region" description="Acidic residues" evidence="2">
    <location>
        <begin position="261"/>
        <end position="272"/>
    </location>
</feature>
<dbReference type="InterPro" id="IPR041591">
    <property type="entry name" value="OCRE"/>
</dbReference>
<dbReference type="InterPro" id="IPR053027">
    <property type="entry name" value="AGGF1"/>
</dbReference>
<dbReference type="Pfam" id="PF00498">
    <property type="entry name" value="FHA"/>
    <property type="match status" value="1"/>
</dbReference>
<dbReference type="GO" id="GO:0003676">
    <property type="term" value="F:nucleic acid binding"/>
    <property type="evidence" value="ECO:0007669"/>
    <property type="project" value="InterPro"/>
</dbReference>
<dbReference type="PROSITE" id="PS50174">
    <property type="entry name" value="G_PATCH"/>
    <property type="match status" value="1"/>
</dbReference>
<dbReference type="CDD" id="cd22686">
    <property type="entry name" value="FHA_AGGF1"/>
    <property type="match status" value="1"/>
</dbReference>
<feature type="compositionally biased region" description="Basic residues" evidence="2">
    <location>
        <begin position="293"/>
        <end position="321"/>
    </location>
</feature>
<evidence type="ECO:0000256" key="1">
    <source>
        <dbReference type="SAM" id="Coils"/>
    </source>
</evidence>
<dbReference type="PANTHER" id="PTHR23106:SF24">
    <property type="entry name" value="ANGIOGENIC FACTOR WITH G PATCH AND FHA DOMAINS 1"/>
    <property type="match status" value="1"/>
</dbReference>
<dbReference type="SUPFAM" id="SSF49879">
    <property type="entry name" value="SMAD/FHA domain"/>
    <property type="match status" value="1"/>
</dbReference>
<accession>A0A267F0J6</accession>
<dbReference type="PROSITE" id="PS50006">
    <property type="entry name" value="FHA_DOMAIN"/>
    <property type="match status" value="1"/>
</dbReference>
<dbReference type="InterPro" id="IPR035624">
    <property type="entry name" value="AGGF1_OCRE"/>
</dbReference>
<dbReference type="InterPro" id="IPR008984">
    <property type="entry name" value="SMAD_FHA_dom_sf"/>
</dbReference>
<gene>
    <name evidence="5" type="ORF">BOX15_Mlig024335g1</name>
</gene>
<feature type="compositionally biased region" description="Basic and acidic residues" evidence="2">
    <location>
        <begin position="225"/>
        <end position="234"/>
    </location>
</feature>
<dbReference type="CDD" id="cd16164">
    <property type="entry name" value="OCRE_VG5Q"/>
    <property type="match status" value="1"/>
</dbReference>
<dbReference type="Proteomes" id="UP000215902">
    <property type="component" value="Unassembled WGS sequence"/>
</dbReference>
<feature type="compositionally biased region" description="Basic residues" evidence="2">
    <location>
        <begin position="235"/>
        <end position="256"/>
    </location>
</feature>
<feature type="region of interest" description="Disordered" evidence="2">
    <location>
        <begin position="1"/>
        <end position="22"/>
    </location>
</feature>
<feature type="region of interest" description="Disordered" evidence="2">
    <location>
        <begin position="582"/>
        <end position="605"/>
    </location>
</feature>
<evidence type="ECO:0000256" key="2">
    <source>
        <dbReference type="SAM" id="MobiDB-lite"/>
    </source>
</evidence>
<evidence type="ECO:0000259" key="4">
    <source>
        <dbReference type="PROSITE" id="PS50174"/>
    </source>
</evidence>
<keyword evidence="1" id="KW-0175">Coiled coil</keyword>